<dbReference type="AlphaFoldDB" id="A0A1A9S0M3"/>
<name>A0A1A9S0M3_9NEIS</name>
<sequence length="237" mass="27860">MKKALFFLIGAPFFVWLFILAAKYAIFGPDPYPPRTWQEEVRLSDGTVILTERYANWETRDSLAKQSIRVIDAEGLDLPPEWSDKWELLILDRDKQGVWNLIVRPGLCYDWNETFAYRQYQAVNGRWQRVEFDKTLHGRPANLEGDIYVQLKNMPRFIGVDEKQFISTEPHPEVSKPLDDFSWRGINIHALSGCDLYCWLYGERKLGIRCEKYGFCEQPGNESKPQCYRYKETPNSF</sequence>
<comment type="caution">
    <text evidence="1">The sequence shown here is derived from an EMBL/GenBank/DDBJ whole genome shotgun (WGS) entry which is preliminary data.</text>
</comment>
<dbReference type="Proteomes" id="UP000077885">
    <property type="component" value="Unassembled WGS sequence"/>
</dbReference>
<gene>
    <name evidence="1" type="ORF">A7P95_02230</name>
</gene>
<dbReference type="OrthoDB" id="9768177at2"/>
<reference evidence="2" key="1">
    <citation type="submission" date="2016-05" db="EMBL/GenBank/DDBJ databases">
        <title>Draft genome of Corynebacterium afermentans subsp. afermentans LCDC 88199T.</title>
        <authorList>
            <person name="Bernier A.-M."/>
            <person name="Bernard K."/>
        </authorList>
    </citation>
    <scope>NUCLEOTIDE SEQUENCE [LARGE SCALE GENOMIC DNA]</scope>
    <source>
        <strain evidence="2">NML02-A-017</strain>
    </source>
</reference>
<evidence type="ECO:0000313" key="1">
    <source>
        <dbReference type="EMBL" id="OAM30839.1"/>
    </source>
</evidence>
<accession>A0A1A9S0M3</accession>
<dbReference type="EMBL" id="LXSL01000012">
    <property type="protein sequence ID" value="OAM30839.1"/>
    <property type="molecule type" value="Genomic_DNA"/>
</dbReference>
<dbReference type="RefSeq" id="WP_067590509.1">
    <property type="nucleotide sequence ID" value="NZ_LXSL01000012.1"/>
</dbReference>
<proteinExistence type="predicted"/>
<organism evidence="1 2">
    <name type="scientific">Eikenella longinqua</name>
    <dbReference type="NCBI Taxonomy" id="1795827"/>
    <lineage>
        <taxon>Bacteria</taxon>
        <taxon>Pseudomonadati</taxon>
        <taxon>Pseudomonadota</taxon>
        <taxon>Betaproteobacteria</taxon>
        <taxon>Neisseriales</taxon>
        <taxon>Neisseriaceae</taxon>
        <taxon>Eikenella</taxon>
    </lineage>
</organism>
<evidence type="ECO:0000313" key="2">
    <source>
        <dbReference type="Proteomes" id="UP000077885"/>
    </source>
</evidence>
<keyword evidence="2" id="KW-1185">Reference proteome</keyword>
<protein>
    <submittedName>
        <fullName evidence="1">Uncharacterized protein</fullName>
    </submittedName>
</protein>